<evidence type="ECO:0000256" key="9">
    <source>
        <dbReference type="RuleBase" id="RU361169"/>
    </source>
</evidence>
<evidence type="ECO:0000256" key="2">
    <source>
        <dbReference type="ARBA" id="ARBA00008834"/>
    </source>
</evidence>
<keyword evidence="3" id="KW-0134">Cell wall</keyword>
<dbReference type="GO" id="GO:0005975">
    <property type="term" value="P:carbohydrate metabolic process"/>
    <property type="evidence" value="ECO:0007669"/>
    <property type="project" value="InterPro"/>
</dbReference>
<keyword evidence="10" id="KW-0732">Signal</keyword>
<dbReference type="InterPro" id="IPR011050">
    <property type="entry name" value="Pectin_lyase_fold/virulence"/>
</dbReference>
<protein>
    <submittedName>
        <fullName evidence="11">Uncharacterized protein</fullName>
    </submittedName>
</protein>
<evidence type="ECO:0000256" key="6">
    <source>
        <dbReference type="ARBA" id="ARBA00023295"/>
    </source>
</evidence>
<comment type="similarity">
    <text evidence="2 9">Belongs to the glycosyl hydrolase 28 family.</text>
</comment>
<dbReference type="FunFam" id="2.160.20.10:FF:000004">
    <property type="entry name" value="Pectin lyase-like superfamily protein"/>
    <property type="match status" value="1"/>
</dbReference>
<keyword evidence="7" id="KW-0961">Cell wall biogenesis/degradation</keyword>
<evidence type="ECO:0000256" key="5">
    <source>
        <dbReference type="ARBA" id="ARBA00022801"/>
    </source>
</evidence>
<dbReference type="Proteomes" id="UP001152561">
    <property type="component" value="Unassembled WGS sequence"/>
</dbReference>
<dbReference type="GO" id="GO:0004650">
    <property type="term" value="F:polygalacturonase activity"/>
    <property type="evidence" value="ECO:0007669"/>
    <property type="project" value="InterPro"/>
</dbReference>
<reference evidence="12" key="1">
    <citation type="journal article" date="2023" name="Proc. Natl. Acad. Sci. U.S.A.">
        <title>Genomic and structural basis for evolution of tropane alkaloid biosynthesis.</title>
        <authorList>
            <person name="Wanga Y.-J."/>
            <person name="Taina T."/>
            <person name="Yua J.-Y."/>
            <person name="Lia J."/>
            <person name="Xua B."/>
            <person name="Chenc J."/>
            <person name="D'Auriad J.C."/>
            <person name="Huanga J.-P."/>
            <person name="Huanga S.-X."/>
        </authorList>
    </citation>
    <scope>NUCLEOTIDE SEQUENCE [LARGE SCALE GENOMIC DNA]</scope>
    <source>
        <strain evidence="12">cv. KIB-2019</strain>
    </source>
</reference>
<dbReference type="InterPro" id="IPR000743">
    <property type="entry name" value="Glyco_hydro_28"/>
</dbReference>
<feature type="active site" evidence="8">
    <location>
        <position position="253"/>
    </location>
</feature>
<keyword evidence="5 9" id="KW-0378">Hydrolase</keyword>
<evidence type="ECO:0000313" key="11">
    <source>
        <dbReference type="EMBL" id="KAJ8552942.1"/>
    </source>
</evidence>
<dbReference type="GO" id="GO:0071555">
    <property type="term" value="P:cell wall organization"/>
    <property type="evidence" value="ECO:0007669"/>
    <property type="project" value="UniProtKB-KW"/>
</dbReference>
<dbReference type="PROSITE" id="PS00502">
    <property type="entry name" value="POLYGALACTURONASE"/>
    <property type="match status" value="1"/>
</dbReference>
<sequence length="403" mass="42275">MAIPKVVGFVLLLGIAISSSKVAECAPFGSRRGLLETVFDVTKFGAIPNTPADGARGFMMAWRSACQSAGPAKIVIPPGTFTTGETIFQGPCSSPRPITIEILGTVLSDTDISLYSRGAWISIEHVDGIVVTGGGTLNGQGNASWQYADRTGSSPPMPTSLLFQAVKNSSINNINFVDAKGVHLKITDSSDITVSKIKITAPETSPNTDGLHISETINVNVTDSNIGTGDDCIGIGHGNTNVYISNINCGPGHGISIGSLGKRLDEKDVKGVIVRNCTFHGTTNGARIKTYMGSPSLQVSGVVYEDIILDNVKNPIIIDQHYNSKNKNEPSKVKLVDIKFKNIRGTTTTKAPVALNCSETLPCEGVELVDIDLAPAGNIGPLLAATCSNAKTILSGKNNPPAC</sequence>
<dbReference type="PANTHER" id="PTHR31375">
    <property type="match status" value="1"/>
</dbReference>
<organism evidence="11 12">
    <name type="scientific">Anisodus acutangulus</name>
    <dbReference type="NCBI Taxonomy" id="402998"/>
    <lineage>
        <taxon>Eukaryota</taxon>
        <taxon>Viridiplantae</taxon>
        <taxon>Streptophyta</taxon>
        <taxon>Embryophyta</taxon>
        <taxon>Tracheophyta</taxon>
        <taxon>Spermatophyta</taxon>
        <taxon>Magnoliopsida</taxon>
        <taxon>eudicotyledons</taxon>
        <taxon>Gunneridae</taxon>
        <taxon>Pentapetalae</taxon>
        <taxon>asterids</taxon>
        <taxon>lamiids</taxon>
        <taxon>Solanales</taxon>
        <taxon>Solanaceae</taxon>
        <taxon>Solanoideae</taxon>
        <taxon>Hyoscyameae</taxon>
        <taxon>Anisodus</taxon>
    </lineage>
</organism>
<evidence type="ECO:0000313" key="12">
    <source>
        <dbReference type="Proteomes" id="UP001152561"/>
    </source>
</evidence>
<evidence type="ECO:0000256" key="7">
    <source>
        <dbReference type="ARBA" id="ARBA00023316"/>
    </source>
</evidence>
<dbReference type="SUPFAM" id="SSF51126">
    <property type="entry name" value="Pectin lyase-like"/>
    <property type="match status" value="1"/>
</dbReference>
<evidence type="ECO:0000256" key="8">
    <source>
        <dbReference type="PROSITE-ProRule" id="PRU10052"/>
    </source>
</evidence>
<accession>A0A9Q1M8H4</accession>
<keyword evidence="4" id="KW-0964">Secreted</keyword>
<dbReference type="InterPro" id="IPR012334">
    <property type="entry name" value="Pectin_lyas_fold"/>
</dbReference>
<evidence type="ECO:0000256" key="3">
    <source>
        <dbReference type="ARBA" id="ARBA00022512"/>
    </source>
</evidence>
<dbReference type="OrthoDB" id="187139at2759"/>
<feature type="signal peptide" evidence="10">
    <location>
        <begin position="1"/>
        <end position="25"/>
    </location>
</feature>
<dbReference type="Gene3D" id="2.160.20.10">
    <property type="entry name" value="Single-stranded right-handed beta-helix, Pectin lyase-like"/>
    <property type="match status" value="1"/>
</dbReference>
<comment type="subcellular location">
    <subcellularLocation>
        <location evidence="1">Secreted</location>
        <location evidence="1">Cell wall</location>
    </subcellularLocation>
</comment>
<proteinExistence type="inferred from homology"/>
<evidence type="ECO:0000256" key="4">
    <source>
        <dbReference type="ARBA" id="ARBA00022525"/>
    </source>
</evidence>
<name>A0A9Q1M8H4_9SOLA</name>
<dbReference type="InterPro" id="IPR006626">
    <property type="entry name" value="PbH1"/>
</dbReference>
<gene>
    <name evidence="11" type="ORF">K7X08_020335</name>
</gene>
<feature type="chain" id="PRO_5040116478" evidence="10">
    <location>
        <begin position="26"/>
        <end position="403"/>
    </location>
</feature>
<dbReference type="Pfam" id="PF00295">
    <property type="entry name" value="Glyco_hydro_28"/>
    <property type="match status" value="1"/>
</dbReference>
<dbReference type="AlphaFoldDB" id="A0A9Q1M8H4"/>
<comment type="caution">
    <text evidence="11">The sequence shown here is derived from an EMBL/GenBank/DDBJ whole genome shotgun (WGS) entry which is preliminary data.</text>
</comment>
<evidence type="ECO:0000256" key="10">
    <source>
        <dbReference type="SAM" id="SignalP"/>
    </source>
</evidence>
<evidence type="ECO:0000256" key="1">
    <source>
        <dbReference type="ARBA" id="ARBA00004191"/>
    </source>
</evidence>
<keyword evidence="6 9" id="KW-0326">Glycosidase</keyword>
<dbReference type="SMART" id="SM00710">
    <property type="entry name" value="PbH1"/>
    <property type="match status" value="4"/>
</dbReference>
<dbReference type="EMBL" id="JAJAGQ010000009">
    <property type="protein sequence ID" value="KAJ8552942.1"/>
    <property type="molecule type" value="Genomic_DNA"/>
</dbReference>
<keyword evidence="12" id="KW-1185">Reference proteome</keyword>